<dbReference type="InterPro" id="IPR036554">
    <property type="entry name" value="GHMP_kinase_C_sf"/>
</dbReference>
<evidence type="ECO:0000256" key="2">
    <source>
        <dbReference type="ARBA" id="ARBA00022840"/>
    </source>
</evidence>
<name>A0ABM9UW99_9BACT</name>
<evidence type="ECO:0000313" key="6">
    <source>
        <dbReference type="EMBL" id="CUS91554.1"/>
    </source>
</evidence>
<dbReference type="InterPro" id="IPR020568">
    <property type="entry name" value="Ribosomal_Su5_D2-typ_SF"/>
</dbReference>
<dbReference type="InterPro" id="IPR019539">
    <property type="entry name" value="GalKase_N"/>
</dbReference>
<dbReference type="RefSeq" id="WP_047133921.1">
    <property type="nucleotide sequence ID" value="NZ_CZVI01000024.1"/>
</dbReference>
<protein>
    <submittedName>
        <fullName evidence="6">Galactokinase</fullName>
    </submittedName>
</protein>
<dbReference type="Proteomes" id="UP000182200">
    <property type="component" value="Unassembled WGS sequence"/>
</dbReference>
<dbReference type="EMBL" id="CZVI01000024">
    <property type="protein sequence ID" value="CUS91554.1"/>
    <property type="molecule type" value="Genomic_DNA"/>
</dbReference>
<feature type="domain" description="GHMP kinase C-terminal" evidence="4">
    <location>
        <begin position="278"/>
        <end position="352"/>
    </location>
</feature>
<dbReference type="PIRSF" id="PIRSF000530">
    <property type="entry name" value="Galactokinase"/>
    <property type="match status" value="1"/>
</dbReference>
<reference evidence="6 7" key="1">
    <citation type="submission" date="2015-11" db="EMBL/GenBank/DDBJ databases">
        <authorList>
            <person name="Varghese N."/>
        </authorList>
    </citation>
    <scope>NUCLEOTIDE SEQUENCE [LARGE SCALE GENOMIC DNA]</scope>
    <source>
        <strain evidence="6 7">JGI-8</strain>
    </source>
</reference>
<keyword evidence="3" id="KW-0299">Galactose metabolism</keyword>
<dbReference type="SUPFAM" id="SSF54211">
    <property type="entry name" value="Ribosomal protein S5 domain 2-like"/>
    <property type="match status" value="1"/>
</dbReference>
<accession>A0ABM9UW99</accession>
<dbReference type="Gene3D" id="3.30.230.10">
    <property type="match status" value="1"/>
</dbReference>
<comment type="caution">
    <text evidence="6">The sequence shown here is derived from an EMBL/GenBank/DDBJ whole genome shotgun (WGS) entry which is preliminary data.</text>
</comment>
<organism evidence="6 7">
    <name type="scientific">Candidatus Kryptonium thompsonii</name>
    <dbReference type="NCBI Taxonomy" id="1633631"/>
    <lineage>
        <taxon>Bacteria</taxon>
        <taxon>Pseudomonadati</taxon>
        <taxon>Candidatus Kryptoniota</taxon>
        <taxon>Candidatus Kryptonium</taxon>
    </lineage>
</organism>
<dbReference type="Pfam" id="PF10509">
    <property type="entry name" value="GalKase_gal_bdg"/>
    <property type="match status" value="1"/>
</dbReference>
<keyword evidence="1" id="KW-0547">Nucleotide-binding</keyword>
<keyword evidence="7" id="KW-1185">Reference proteome</keyword>
<dbReference type="InterPro" id="IPR000705">
    <property type="entry name" value="Galactokinase"/>
</dbReference>
<dbReference type="InterPro" id="IPR014721">
    <property type="entry name" value="Ribsml_uS5_D2-typ_fold_subgr"/>
</dbReference>
<keyword evidence="2" id="KW-0067">ATP-binding</keyword>
<evidence type="ECO:0000256" key="1">
    <source>
        <dbReference type="ARBA" id="ARBA00022741"/>
    </source>
</evidence>
<gene>
    <name evidence="6" type="ORF">JGI8_01566</name>
</gene>
<keyword evidence="3" id="KW-0119">Carbohydrate metabolism</keyword>
<dbReference type="Pfam" id="PF08544">
    <property type="entry name" value="GHMP_kinases_C"/>
    <property type="match status" value="1"/>
</dbReference>
<feature type="domain" description="Galactokinase N-terminal" evidence="5">
    <location>
        <begin position="5"/>
        <end position="52"/>
    </location>
</feature>
<evidence type="ECO:0000313" key="7">
    <source>
        <dbReference type="Proteomes" id="UP000182200"/>
    </source>
</evidence>
<dbReference type="InterPro" id="IPR013750">
    <property type="entry name" value="GHMP_kinase_C_dom"/>
</dbReference>
<dbReference type="Gene3D" id="3.30.70.890">
    <property type="entry name" value="GHMP kinase, C-terminal domain"/>
    <property type="match status" value="1"/>
</dbReference>
<proteinExistence type="predicted"/>
<evidence type="ECO:0000259" key="4">
    <source>
        <dbReference type="Pfam" id="PF08544"/>
    </source>
</evidence>
<evidence type="ECO:0000259" key="5">
    <source>
        <dbReference type="Pfam" id="PF10509"/>
    </source>
</evidence>
<dbReference type="PRINTS" id="PR00473">
    <property type="entry name" value="GALCTOKINASE"/>
</dbReference>
<evidence type="ECO:0000256" key="3">
    <source>
        <dbReference type="ARBA" id="ARBA00023144"/>
    </source>
</evidence>
<dbReference type="SUPFAM" id="SSF55060">
    <property type="entry name" value="GHMP Kinase, C-terminal domain"/>
    <property type="match status" value="1"/>
</dbReference>
<dbReference type="PANTHER" id="PTHR10457:SF7">
    <property type="entry name" value="GALACTOKINASE-RELATED"/>
    <property type="match status" value="1"/>
</dbReference>
<dbReference type="PANTHER" id="PTHR10457">
    <property type="entry name" value="MEVALONATE KINASE/GALACTOKINASE"/>
    <property type="match status" value="1"/>
</dbReference>
<sequence length="379" mass="42474">MIDSLHNSIFYEKPEVVSSAPGKINLMGEHTYQSAGFVFSIAINHRTYVSLSSRFDEKFVVYSDRALALEIFTKKSLGKIEKNKWITPVKALIKALLDNGYDIPGLNICIASDIPQSPNLADIPASVVALSFGIRHLQNLEIEDIDLFHLCERIGKYMTSSYENVFDYMASALARDNTGILIDCKTFQYEYAPISRRLKILIIDPGKGAELTAPELSRRRDECKNATDVISTLDPQVKSLRDLTTDKLNKYSNFIDKSSMKRIKYIVEENERTLNFVIALRRRNLSLLGKLMFDSHLSLRNDYEISTPEIDAIVDISATIDGVIGAKLFGASSGAIIIAIKEKAGEAIRIISEEFQKTFGRKPKIYVTSPENGVEVSSR</sequence>
<dbReference type="InterPro" id="IPR006206">
    <property type="entry name" value="Mevalonate/galactokinase"/>
</dbReference>
<dbReference type="PRINTS" id="PR00959">
    <property type="entry name" value="MEVGALKINASE"/>
</dbReference>